<dbReference type="Proteomes" id="UP000536179">
    <property type="component" value="Unassembled WGS sequence"/>
</dbReference>
<evidence type="ECO:0000313" key="3">
    <source>
        <dbReference type="Proteomes" id="UP000536179"/>
    </source>
</evidence>
<dbReference type="EMBL" id="JACHXU010000007">
    <property type="protein sequence ID" value="MBB3206643.1"/>
    <property type="molecule type" value="Genomic_DNA"/>
</dbReference>
<feature type="compositionally biased region" description="Acidic residues" evidence="1">
    <location>
        <begin position="73"/>
        <end position="91"/>
    </location>
</feature>
<protein>
    <submittedName>
        <fullName evidence="2">Uncharacterized protein</fullName>
    </submittedName>
</protein>
<evidence type="ECO:0000256" key="1">
    <source>
        <dbReference type="SAM" id="MobiDB-lite"/>
    </source>
</evidence>
<dbReference type="RefSeq" id="WP_246419568.1">
    <property type="nucleotide sequence ID" value="NZ_JACHXU010000007.1"/>
</dbReference>
<sequence>MARELGLSPKKFGSYANRDKQPWKLPLVEFIEFLYERQFGVKEPEHVQTMEEIAAAHVAKRAERKMKKMSGESGDDSSESSDSDENTDDASDASPENIETSAVDNESPEKDA</sequence>
<organism evidence="2 3">
    <name type="scientific">Aporhodopirellula rubra</name>
    <dbReference type="NCBI Taxonomy" id="980271"/>
    <lineage>
        <taxon>Bacteria</taxon>
        <taxon>Pseudomonadati</taxon>
        <taxon>Planctomycetota</taxon>
        <taxon>Planctomycetia</taxon>
        <taxon>Pirellulales</taxon>
        <taxon>Pirellulaceae</taxon>
        <taxon>Aporhodopirellula</taxon>
    </lineage>
</organism>
<feature type="region of interest" description="Disordered" evidence="1">
    <location>
        <begin position="59"/>
        <end position="112"/>
    </location>
</feature>
<dbReference type="AlphaFoldDB" id="A0A7W5DY42"/>
<proteinExistence type="predicted"/>
<name>A0A7W5DY42_9BACT</name>
<feature type="compositionally biased region" description="Basic residues" evidence="1">
    <location>
        <begin position="59"/>
        <end position="68"/>
    </location>
</feature>
<keyword evidence="3" id="KW-1185">Reference proteome</keyword>
<gene>
    <name evidence="2" type="ORF">FHS27_002455</name>
</gene>
<accession>A0A7W5DY42</accession>
<evidence type="ECO:0000313" key="2">
    <source>
        <dbReference type="EMBL" id="MBB3206643.1"/>
    </source>
</evidence>
<reference evidence="2 3" key="1">
    <citation type="submission" date="2020-08" db="EMBL/GenBank/DDBJ databases">
        <title>Genomic Encyclopedia of Type Strains, Phase III (KMG-III): the genomes of soil and plant-associated and newly described type strains.</title>
        <authorList>
            <person name="Whitman W."/>
        </authorList>
    </citation>
    <scope>NUCLEOTIDE SEQUENCE [LARGE SCALE GENOMIC DNA]</scope>
    <source>
        <strain evidence="2 3">CECT 8075</strain>
    </source>
</reference>
<comment type="caution">
    <text evidence="2">The sequence shown here is derived from an EMBL/GenBank/DDBJ whole genome shotgun (WGS) entry which is preliminary data.</text>
</comment>